<evidence type="ECO:0000256" key="8">
    <source>
        <dbReference type="SAM" id="MobiDB-lite"/>
    </source>
</evidence>
<dbReference type="Pfam" id="PF00096">
    <property type="entry name" value="zf-C2H2"/>
    <property type="match status" value="2"/>
</dbReference>
<evidence type="ECO:0000313" key="12">
    <source>
        <dbReference type="RefSeq" id="XP_029644960.1"/>
    </source>
</evidence>
<dbReference type="RefSeq" id="XP_036364601.1">
    <property type="nucleotide sequence ID" value="XM_036508708.1"/>
</dbReference>
<feature type="compositionally biased region" description="Low complexity" evidence="8">
    <location>
        <begin position="140"/>
        <end position="149"/>
    </location>
</feature>
<dbReference type="GO" id="GO:0010468">
    <property type="term" value="P:regulation of gene expression"/>
    <property type="evidence" value="ECO:0007669"/>
    <property type="project" value="TreeGrafter"/>
</dbReference>
<evidence type="ECO:0000313" key="11">
    <source>
        <dbReference type="RefSeq" id="XP_029644958.1"/>
    </source>
</evidence>
<feature type="compositionally biased region" description="Low complexity" evidence="8">
    <location>
        <begin position="192"/>
        <end position="206"/>
    </location>
</feature>
<evidence type="ECO:0000256" key="6">
    <source>
        <dbReference type="ARBA" id="ARBA00023242"/>
    </source>
</evidence>
<dbReference type="RefSeq" id="XP_036364599.1">
    <property type="nucleotide sequence ID" value="XM_036508706.1"/>
</dbReference>
<keyword evidence="5" id="KW-0862">Zinc</keyword>
<feature type="domain" description="C2H2-type" evidence="9">
    <location>
        <begin position="72"/>
        <end position="94"/>
    </location>
</feature>
<feature type="domain" description="C2H2-type" evidence="9">
    <location>
        <begin position="100"/>
        <end position="127"/>
    </location>
</feature>
<evidence type="ECO:0000313" key="14">
    <source>
        <dbReference type="RefSeq" id="XP_036364600.1"/>
    </source>
</evidence>
<keyword evidence="2" id="KW-0479">Metal-binding</keyword>
<dbReference type="RefSeq" id="XP_029644960.1">
    <property type="nucleotide sequence ID" value="XM_029789100.2"/>
</dbReference>
<dbReference type="Gene3D" id="3.30.160.60">
    <property type="entry name" value="Classic Zinc Finger"/>
    <property type="match status" value="3"/>
</dbReference>
<proteinExistence type="predicted"/>
<reference evidence="11 12" key="1">
    <citation type="submission" date="2025-08" db="UniProtKB">
        <authorList>
            <consortium name="RefSeq"/>
        </authorList>
    </citation>
    <scope>IDENTIFICATION</scope>
</reference>
<feature type="region of interest" description="Disordered" evidence="8">
    <location>
        <begin position="125"/>
        <end position="150"/>
    </location>
</feature>
<evidence type="ECO:0000256" key="7">
    <source>
        <dbReference type="PROSITE-ProRule" id="PRU00042"/>
    </source>
</evidence>
<dbReference type="PROSITE" id="PS50157">
    <property type="entry name" value="ZINC_FINGER_C2H2_2"/>
    <property type="match status" value="4"/>
</dbReference>
<keyword evidence="10" id="KW-1185">Reference proteome</keyword>
<dbReference type="Proteomes" id="UP000515154">
    <property type="component" value="Linkage group LG14"/>
</dbReference>
<dbReference type="PANTHER" id="PTHR16515">
    <property type="entry name" value="PR DOMAIN ZINC FINGER PROTEIN"/>
    <property type="match status" value="1"/>
</dbReference>
<evidence type="ECO:0000313" key="13">
    <source>
        <dbReference type="RefSeq" id="XP_036364599.1"/>
    </source>
</evidence>
<dbReference type="InterPro" id="IPR036236">
    <property type="entry name" value="Znf_C2H2_sf"/>
</dbReference>
<evidence type="ECO:0000256" key="1">
    <source>
        <dbReference type="ARBA" id="ARBA00004123"/>
    </source>
</evidence>
<feature type="region of interest" description="Disordered" evidence="8">
    <location>
        <begin position="285"/>
        <end position="332"/>
    </location>
</feature>
<evidence type="ECO:0000256" key="4">
    <source>
        <dbReference type="ARBA" id="ARBA00022771"/>
    </source>
</evidence>
<dbReference type="PANTHER" id="PTHR16515:SF66">
    <property type="entry name" value="C2H2-TYPE DOMAIN-CONTAINING PROTEIN"/>
    <property type="match status" value="1"/>
</dbReference>
<organism evidence="10 12">
    <name type="scientific">Octopus sinensis</name>
    <name type="common">East Asian common octopus</name>
    <dbReference type="NCBI Taxonomy" id="2607531"/>
    <lineage>
        <taxon>Eukaryota</taxon>
        <taxon>Metazoa</taxon>
        <taxon>Spiralia</taxon>
        <taxon>Lophotrochozoa</taxon>
        <taxon>Mollusca</taxon>
        <taxon>Cephalopoda</taxon>
        <taxon>Coleoidea</taxon>
        <taxon>Octopodiformes</taxon>
        <taxon>Octopoda</taxon>
        <taxon>Incirrata</taxon>
        <taxon>Octopodidae</taxon>
        <taxon>Octopus</taxon>
    </lineage>
</organism>
<dbReference type="PROSITE" id="PS00028">
    <property type="entry name" value="ZINC_FINGER_C2H2_1"/>
    <property type="match status" value="5"/>
</dbReference>
<accession>A0A6P7T3J1</accession>
<dbReference type="RefSeq" id="XP_029644958.1">
    <property type="nucleotide sequence ID" value="XM_029789098.2"/>
</dbReference>
<sequence length="488" mass="53114">MQPSPAAPKKRKRVHSCSICGGSYSTPSQLQRHSRVHSGERPYVCNLCGRRFTRSDHVKQHLKIHSPHRQKNMCRICGSQFYKSQILGSHLRRHDVYQIHLCHQCGEGFQEAEELEKHERLHNIKTDIRSSGEGADGVPSTSTETSTTEGEGKWLGCARFCLAQIPSIGNKIVQPSDRKTDTSNNAVGGDQDSNNSNNASADINDNNNTTTVIMAANLQDQSFDADLSTSKPSSNEDNEPLQIAVSPGYSLVGPAADVGDESTITASDALPSSSNAAFYMVTGKSGSNSTDTEGALSKSTTVDGNSNRSALRKASRPQKAVIKREPVVSSGTKTAPRCTISLLATNKSSVTRAEVCTRRMISSNKTTGISNSVVLTAVNSHSNNNSNNNNNTNNSNNNSNSNNNNNSNNNSNNPSSLTLPPYLLNGKRLGRCEYCGIWFEDYAMCMLHNSLHSADDADPFTCRKCLKKLGNRLEFMAHLVWHLDPELP</sequence>
<dbReference type="AlphaFoldDB" id="A0A6P7T3J1"/>
<evidence type="ECO:0000256" key="3">
    <source>
        <dbReference type="ARBA" id="ARBA00022737"/>
    </source>
</evidence>
<feature type="domain" description="C2H2-type" evidence="9">
    <location>
        <begin position="15"/>
        <end position="42"/>
    </location>
</feature>
<dbReference type="SMART" id="SM00355">
    <property type="entry name" value="ZnF_C2H2"/>
    <property type="match status" value="6"/>
</dbReference>
<evidence type="ECO:0000313" key="10">
    <source>
        <dbReference type="Proteomes" id="UP000515154"/>
    </source>
</evidence>
<evidence type="ECO:0000256" key="5">
    <source>
        <dbReference type="ARBA" id="ARBA00022833"/>
    </source>
</evidence>
<dbReference type="GO" id="GO:0005634">
    <property type="term" value="C:nucleus"/>
    <property type="evidence" value="ECO:0007669"/>
    <property type="project" value="UniProtKB-SubCell"/>
</dbReference>
<name>A0A6P7T3J1_9MOLL</name>
<gene>
    <name evidence="11 12 13 14 15" type="primary">LOC115219047</name>
</gene>
<dbReference type="FunFam" id="3.30.160.60:FF:000110">
    <property type="entry name" value="Zinc finger protein-like"/>
    <property type="match status" value="1"/>
</dbReference>
<comment type="subcellular location">
    <subcellularLocation>
        <location evidence="1">Nucleus</location>
    </subcellularLocation>
</comment>
<keyword evidence="4 7" id="KW-0863">Zinc-finger</keyword>
<feature type="domain" description="C2H2-type" evidence="9">
    <location>
        <begin position="43"/>
        <end position="70"/>
    </location>
</feature>
<evidence type="ECO:0000256" key="2">
    <source>
        <dbReference type="ARBA" id="ARBA00022723"/>
    </source>
</evidence>
<evidence type="ECO:0000259" key="9">
    <source>
        <dbReference type="PROSITE" id="PS50157"/>
    </source>
</evidence>
<evidence type="ECO:0000313" key="15">
    <source>
        <dbReference type="RefSeq" id="XP_036364601.1"/>
    </source>
</evidence>
<feature type="region of interest" description="Disordered" evidence="8">
    <location>
        <begin position="172"/>
        <end position="206"/>
    </location>
</feature>
<dbReference type="InterPro" id="IPR013087">
    <property type="entry name" value="Znf_C2H2_type"/>
</dbReference>
<dbReference type="RefSeq" id="XP_036364600.1">
    <property type="nucleotide sequence ID" value="XM_036508707.1"/>
</dbReference>
<keyword evidence="3" id="KW-0677">Repeat</keyword>
<dbReference type="SUPFAM" id="SSF57667">
    <property type="entry name" value="beta-beta-alpha zinc fingers"/>
    <property type="match status" value="2"/>
</dbReference>
<protein>
    <submittedName>
        <fullName evidence="11 12">Myosin-G heavy chain-like</fullName>
    </submittedName>
</protein>
<dbReference type="KEGG" id="osn:115219047"/>
<feature type="region of interest" description="Disordered" evidence="8">
    <location>
        <begin position="379"/>
        <end position="416"/>
    </location>
</feature>
<feature type="compositionally biased region" description="Polar residues" evidence="8">
    <location>
        <begin position="285"/>
        <end position="309"/>
    </location>
</feature>
<keyword evidence="6" id="KW-0539">Nucleus</keyword>
<dbReference type="GO" id="GO:0008270">
    <property type="term" value="F:zinc ion binding"/>
    <property type="evidence" value="ECO:0007669"/>
    <property type="project" value="UniProtKB-KW"/>
</dbReference>
<dbReference type="InterPro" id="IPR050331">
    <property type="entry name" value="Zinc_finger"/>
</dbReference>